<evidence type="ECO:0000313" key="1">
    <source>
        <dbReference type="EMBL" id="MCH88228.1"/>
    </source>
</evidence>
<dbReference type="AlphaFoldDB" id="A0A392MNL4"/>
<dbReference type="Gene3D" id="3.30.420.10">
    <property type="entry name" value="Ribonuclease H-like superfamily/Ribonuclease H"/>
    <property type="match status" value="1"/>
</dbReference>
<feature type="non-terminal residue" evidence="1">
    <location>
        <position position="1"/>
    </location>
</feature>
<reference evidence="1 2" key="1">
    <citation type="journal article" date="2018" name="Front. Plant Sci.">
        <title>Red Clover (Trifolium pratense) and Zigzag Clover (T. medium) - A Picture of Genomic Similarities and Differences.</title>
        <authorList>
            <person name="Dluhosova J."/>
            <person name="Istvanek J."/>
            <person name="Nedelnik J."/>
            <person name="Repkova J."/>
        </authorList>
    </citation>
    <scope>NUCLEOTIDE SEQUENCE [LARGE SCALE GENOMIC DNA]</scope>
    <source>
        <strain evidence="2">cv. 10/8</strain>
        <tissue evidence="1">Leaf</tissue>
    </source>
</reference>
<dbReference type="Proteomes" id="UP000265520">
    <property type="component" value="Unassembled WGS sequence"/>
</dbReference>
<organism evidence="1 2">
    <name type="scientific">Trifolium medium</name>
    <dbReference type="NCBI Taxonomy" id="97028"/>
    <lineage>
        <taxon>Eukaryota</taxon>
        <taxon>Viridiplantae</taxon>
        <taxon>Streptophyta</taxon>
        <taxon>Embryophyta</taxon>
        <taxon>Tracheophyta</taxon>
        <taxon>Spermatophyta</taxon>
        <taxon>Magnoliopsida</taxon>
        <taxon>eudicotyledons</taxon>
        <taxon>Gunneridae</taxon>
        <taxon>Pentapetalae</taxon>
        <taxon>rosids</taxon>
        <taxon>fabids</taxon>
        <taxon>Fabales</taxon>
        <taxon>Fabaceae</taxon>
        <taxon>Papilionoideae</taxon>
        <taxon>50 kb inversion clade</taxon>
        <taxon>NPAAA clade</taxon>
        <taxon>Hologalegina</taxon>
        <taxon>IRL clade</taxon>
        <taxon>Trifolieae</taxon>
        <taxon>Trifolium</taxon>
    </lineage>
</organism>
<dbReference type="GO" id="GO:0003676">
    <property type="term" value="F:nucleic acid binding"/>
    <property type="evidence" value="ECO:0007669"/>
    <property type="project" value="InterPro"/>
</dbReference>
<comment type="caution">
    <text evidence="1">The sequence shown here is derived from an EMBL/GenBank/DDBJ whole genome shotgun (WGS) entry which is preliminary data.</text>
</comment>
<name>A0A392MNL4_9FABA</name>
<proteinExistence type="predicted"/>
<protein>
    <submittedName>
        <fullName evidence="1">Gypsy retrotransposon integrase-like protein</fullName>
    </submittedName>
</protein>
<gene>
    <name evidence="1" type="ORF">A2U01_0009111</name>
</gene>
<dbReference type="InterPro" id="IPR036397">
    <property type="entry name" value="RNaseH_sf"/>
</dbReference>
<accession>A0A392MNL4</accession>
<dbReference type="PANTHER" id="PTHR48475">
    <property type="entry name" value="RIBONUCLEASE H"/>
    <property type="match status" value="1"/>
</dbReference>
<keyword evidence="2" id="KW-1185">Reference proteome</keyword>
<dbReference type="PANTHER" id="PTHR48475:SF2">
    <property type="entry name" value="RIBONUCLEASE H"/>
    <property type="match status" value="1"/>
</dbReference>
<evidence type="ECO:0000313" key="2">
    <source>
        <dbReference type="Proteomes" id="UP000265520"/>
    </source>
</evidence>
<dbReference type="EMBL" id="LXQA010013754">
    <property type="protein sequence ID" value="MCH88228.1"/>
    <property type="molecule type" value="Genomic_DNA"/>
</dbReference>
<sequence>GKVDHCGCRLFHQVSGSGTNFQHIGRSSEEVLLEEDNLQNTFISVEHPQANGQVESANKSSTGEAPFMMVYGTNAMIPLEINPPSWRRETATLEENTEALKENLDMIEEIREKAHFREFAMKQRAARRYNTRVIQRKFQEGDFILKRPMRKDKGGKLAANWEGPFRIHEAFEGGAYRLETMKGEVIPRTWNIANLKFYYS</sequence>